<sequence length="165" mass="19137">MITYGICLRLLWKTHDYLPDIGFDKPDHYFGVPEEERSSRVQLTGDTCIIDNEDFFIRGVIKIPITDEEMYFGIGVWISQKKENFENYQQHPDSAEIGPYFGWLCSDISEFGDTLSLKTEAHFQSGNLRPWIKLHTSDHPLAVAQREGISLARAWEIVHEYLPKD</sequence>
<keyword evidence="2" id="KW-1185">Reference proteome</keyword>
<dbReference type="EMBL" id="RWIU01000004">
    <property type="protein sequence ID" value="RSK42978.1"/>
    <property type="molecule type" value="Genomic_DNA"/>
</dbReference>
<gene>
    <name evidence="1" type="ORF">EI293_14405</name>
</gene>
<evidence type="ECO:0000313" key="1">
    <source>
        <dbReference type="EMBL" id="RSK42978.1"/>
    </source>
</evidence>
<name>A0A428K9U4_9BACT</name>
<organism evidence="1 2">
    <name type="scientific">Hymenobacter perfusus</name>
    <dbReference type="NCBI Taxonomy" id="1236770"/>
    <lineage>
        <taxon>Bacteria</taxon>
        <taxon>Pseudomonadati</taxon>
        <taxon>Bacteroidota</taxon>
        <taxon>Cytophagia</taxon>
        <taxon>Cytophagales</taxon>
        <taxon>Hymenobacteraceae</taxon>
        <taxon>Hymenobacter</taxon>
    </lineage>
</organism>
<dbReference type="InterPro" id="IPR018697">
    <property type="entry name" value="DUF2199"/>
</dbReference>
<dbReference type="OrthoDB" id="4404538at2"/>
<reference evidence="1 2" key="1">
    <citation type="submission" date="2018-12" db="EMBL/GenBank/DDBJ databases">
        <authorList>
            <person name="Feng G."/>
            <person name="Zhu H."/>
        </authorList>
    </citation>
    <scope>NUCLEOTIDE SEQUENCE [LARGE SCALE GENOMIC DNA]</scope>
    <source>
        <strain evidence="1 2">LMG 26000</strain>
    </source>
</reference>
<accession>A0A428K9U4</accession>
<dbReference type="AlphaFoldDB" id="A0A428K9U4"/>
<comment type="caution">
    <text evidence="1">The sequence shown here is derived from an EMBL/GenBank/DDBJ whole genome shotgun (WGS) entry which is preliminary data.</text>
</comment>
<dbReference type="Pfam" id="PF09965">
    <property type="entry name" value="DUF2199"/>
    <property type="match status" value="1"/>
</dbReference>
<dbReference type="Proteomes" id="UP000270291">
    <property type="component" value="Unassembled WGS sequence"/>
</dbReference>
<protein>
    <submittedName>
        <fullName evidence="1">DUF2199 domain-containing protein</fullName>
    </submittedName>
</protein>
<evidence type="ECO:0000313" key="2">
    <source>
        <dbReference type="Proteomes" id="UP000270291"/>
    </source>
</evidence>
<proteinExistence type="predicted"/>